<dbReference type="InterPro" id="IPR034746">
    <property type="entry name" value="POTRA"/>
</dbReference>
<keyword evidence="13" id="KW-1185">Reference proteome</keyword>
<comment type="subcellular location">
    <subcellularLocation>
        <location evidence="9">Cell inner membrane</location>
        <topology evidence="9">Single-pass type II membrane protein</topology>
    </subcellularLocation>
    <subcellularLocation>
        <location evidence="1">Membrane</location>
    </subcellularLocation>
    <text evidence="9">Localizes to the division septum.</text>
</comment>
<feature type="domain" description="POTRA" evidence="11">
    <location>
        <begin position="26"/>
        <end position="100"/>
    </location>
</feature>
<evidence type="ECO:0000256" key="6">
    <source>
        <dbReference type="ARBA" id="ARBA00022989"/>
    </source>
</evidence>
<evidence type="ECO:0000259" key="11">
    <source>
        <dbReference type="PROSITE" id="PS51779"/>
    </source>
</evidence>
<evidence type="ECO:0000256" key="4">
    <source>
        <dbReference type="ARBA" id="ARBA00022618"/>
    </source>
</evidence>
<dbReference type="Pfam" id="PF08478">
    <property type="entry name" value="POTRA_1"/>
    <property type="match status" value="1"/>
</dbReference>
<dbReference type="InterPro" id="IPR026579">
    <property type="entry name" value="FtsQ"/>
</dbReference>
<dbReference type="InterPro" id="IPR005548">
    <property type="entry name" value="Cell_div_FtsQ/DivIB_C"/>
</dbReference>
<keyword evidence="6 9" id="KW-1133">Transmembrane helix</keyword>
<keyword evidence="4 9" id="KW-0132">Cell division</keyword>
<dbReference type="RefSeq" id="WP_238745659.1">
    <property type="nucleotide sequence ID" value="NZ_JAKOOW010000008.1"/>
</dbReference>
<proteinExistence type="inferred from homology"/>
<evidence type="ECO:0000256" key="1">
    <source>
        <dbReference type="ARBA" id="ARBA00004370"/>
    </source>
</evidence>
<feature type="region of interest" description="Disordered" evidence="10">
    <location>
        <begin position="230"/>
        <end position="266"/>
    </location>
</feature>
<comment type="similarity">
    <text evidence="9">Belongs to the FtsQ/DivIB family. FtsQ subfamily.</text>
</comment>
<dbReference type="PROSITE" id="PS51779">
    <property type="entry name" value="POTRA"/>
    <property type="match status" value="1"/>
</dbReference>
<dbReference type="InterPro" id="IPR013685">
    <property type="entry name" value="POTRA_FtsQ_type"/>
</dbReference>
<reference evidence="12 13" key="1">
    <citation type="submission" date="2022-02" db="EMBL/GenBank/DDBJ databases">
        <title>Genome sequence data of Kingella unionensis sp. nov. strain CICC 24913 (CCUG 75125).</title>
        <authorList>
            <person name="Xiao M."/>
        </authorList>
    </citation>
    <scope>NUCLEOTIDE SEQUENCE [LARGE SCALE GENOMIC DNA]</scope>
    <source>
        <strain evidence="12 13">CICC 24913</strain>
    </source>
</reference>
<evidence type="ECO:0000256" key="3">
    <source>
        <dbReference type="ARBA" id="ARBA00022519"/>
    </source>
</evidence>
<protein>
    <recommendedName>
        <fullName evidence="9">Cell division protein FtsQ</fullName>
    </recommendedName>
</protein>
<keyword evidence="5 9" id="KW-0812">Transmembrane</keyword>
<dbReference type="Pfam" id="PF03799">
    <property type="entry name" value="FtsQ_DivIB_C"/>
    <property type="match status" value="1"/>
</dbReference>
<name>A0ABS9NKN8_9NEIS</name>
<evidence type="ECO:0000256" key="8">
    <source>
        <dbReference type="ARBA" id="ARBA00023306"/>
    </source>
</evidence>
<dbReference type="GO" id="GO:0051301">
    <property type="term" value="P:cell division"/>
    <property type="evidence" value="ECO:0007669"/>
    <property type="project" value="UniProtKB-KW"/>
</dbReference>
<dbReference type="PANTHER" id="PTHR35851">
    <property type="entry name" value="CELL DIVISION PROTEIN FTSQ"/>
    <property type="match status" value="1"/>
</dbReference>
<dbReference type="Gene3D" id="3.10.20.310">
    <property type="entry name" value="membrane protein fhac"/>
    <property type="match status" value="1"/>
</dbReference>
<feature type="compositionally biased region" description="Acidic residues" evidence="10">
    <location>
        <begin position="240"/>
        <end position="249"/>
    </location>
</feature>
<keyword evidence="3 9" id="KW-0997">Cell inner membrane</keyword>
<accession>A0ABS9NKN8</accession>
<evidence type="ECO:0000256" key="9">
    <source>
        <dbReference type="HAMAP-Rule" id="MF_00911"/>
    </source>
</evidence>
<organism evidence="12 13">
    <name type="scientific">Kingella pumchi</name>
    <dbReference type="NCBI Taxonomy" id="2779506"/>
    <lineage>
        <taxon>Bacteria</taxon>
        <taxon>Pseudomonadati</taxon>
        <taxon>Pseudomonadota</taxon>
        <taxon>Betaproteobacteria</taxon>
        <taxon>Neisseriales</taxon>
        <taxon>Neisseriaceae</taxon>
        <taxon>Kingella</taxon>
    </lineage>
</organism>
<dbReference type="Gene3D" id="3.40.50.11690">
    <property type="entry name" value="Cell division protein FtsQ/DivIB"/>
    <property type="match status" value="1"/>
</dbReference>
<dbReference type="HAMAP" id="MF_00911">
    <property type="entry name" value="FtsQ_subfam"/>
    <property type="match status" value="1"/>
</dbReference>
<evidence type="ECO:0000256" key="7">
    <source>
        <dbReference type="ARBA" id="ARBA00023136"/>
    </source>
</evidence>
<feature type="compositionally biased region" description="Basic and acidic residues" evidence="10">
    <location>
        <begin position="230"/>
        <end position="239"/>
    </location>
</feature>
<evidence type="ECO:0000313" key="12">
    <source>
        <dbReference type="EMBL" id="MCG6503361.1"/>
    </source>
</evidence>
<evidence type="ECO:0000256" key="5">
    <source>
        <dbReference type="ARBA" id="ARBA00022692"/>
    </source>
</evidence>
<gene>
    <name evidence="9" type="primary">ftsQ</name>
    <name evidence="12" type="ORF">MB824_02480</name>
</gene>
<keyword evidence="8 9" id="KW-0131">Cell cycle</keyword>
<comment type="caution">
    <text evidence="12">The sequence shown here is derived from an EMBL/GenBank/DDBJ whole genome shotgun (WGS) entry which is preliminary data.</text>
</comment>
<dbReference type="InterPro" id="IPR045335">
    <property type="entry name" value="FtsQ_C_sf"/>
</dbReference>
<keyword evidence="2 9" id="KW-1003">Cell membrane</keyword>
<dbReference type="PANTHER" id="PTHR35851:SF1">
    <property type="entry name" value="CELL DIVISION PROTEIN FTSQ"/>
    <property type="match status" value="1"/>
</dbReference>
<comment type="subunit">
    <text evidence="9">Part of a complex composed of FtsB, FtsL and FtsQ.</text>
</comment>
<keyword evidence="7 9" id="KW-0472">Membrane</keyword>
<evidence type="ECO:0000313" key="13">
    <source>
        <dbReference type="Proteomes" id="UP001298424"/>
    </source>
</evidence>
<comment type="function">
    <text evidence="9">Essential cell division protein. May link together the upstream cell division proteins, which are predominantly cytoplasmic, with the downstream cell division proteins, which are predominantly periplasmic. May control correct divisome assembly.</text>
</comment>
<dbReference type="Proteomes" id="UP001298424">
    <property type="component" value="Unassembled WGS sequence"/>
</dbReference>
<sequence>MKLFYYAAWLAVLIAGALWLNKHPYFRIASIDIVPTEGQAALQYASKEKLFERVRPSLTGSFFSVDVGRAQSIVQSDPWVADAKAERVPPHTIRIRVSEHKPFARWLRDNEHAGLVDDKGRIFQAAYDAELPEFDGESRDMPLMIENYRAFSTKLQPLRLKILRLQYSPRSAWTLMLDNGVEVRLGRENIHHRIGRFAEYWSGHLAAHAHALDYVDMRYKDGFAVGYRSKSERPALPKDDDAEAPDTEAAESAAPKNNNKAKTRRR</sequence>
<dbReference type="EMBL" id="JAKOOW010000008">
    <property type="protein sequence ID" value="MCG6503361.1"/>
    <property type="molecule type" value="Genomic_DNA"/>
</dbReference>
<evidence type="ECO:0000256" key="10">
    <source>
        <dbReference type="SAM" id="MobiDB-lite"/>
    </source>
</evidence>
<evidence type="ECO:0000256" key="2">
    <source>
        <dbReference type="ARBA" id="ARBA00022475"/>
    </source>
</evidence>